<evidence type="ECO:0000313" key="3">
    <source>
        <dbReference type="Proteomes" id="UP001197741"/>
    </source>
</evidence>
<dbReference type="InterPro" id="IPR050066">
    <property type="entry name" value="UvrABC_protein_C"/>
</dbReference>
<accession>A0AAW4USM5</accession>
<organism evidence="2 3">
    <name type="scientific">Agathobacter rectalis</name>
    <dbReference type="NCBI Taxonomy" id="39491"/>
    <lineage>
        <taxon>Bacteria</taxon>
        <taxon>Bacillati</taxon>
        <taxon>Bacillota</taxon>
        <taxon>Clostridia</taxon>
        <taxon>Lachnospirales</taxon>
        <taxon>Lachnospiraceae</taxon>
        <taxon>Agathobacter</taxon>
    </lineage>
</organism>
<sequence length="87" mass="9833">SMREVIYRRYSRVLKEGLPLPDLIMIDGGKGQVEVARDVLVNQLGLTIPIAGLVKNDKHRTSELIFGPELAVVPMERQSEAFFLLQR</sequence>
<dbReference type="PANTHER" id="PTHR30562:SF1">
    <property type="entry name" value="UVRABC SYSTEM PROTEIN C"/>
    <property type="match status" value="1"/>
</dbReference>
<dbReference type="PROSITE" id="PS50165">
    <property type="entry name" value="UVRC"/>
    <property type="match status" value="1"/>
</dbReference>
<reference evidence="2" key="1">
    <citation type="submission" date="2021-10" db="EMBL/GenBank/DDBJ databases">
        <title>Collection of gut derived symbiotic bacterial strains cultured from healthy donors.</title>
        <authorList>
            <person name="Lin H."/>
            <person name="Littmann E."/>
            <person name="Kohout C."/>
            <person name="Pamer E.G."/>
        </authorList>
    </citation>
    <scope>NUCLEOTIDE SEQUENCE</scope>
    <source>
        <strain evidence="2">DFI.7.28A</strain>
    </source>
</reference>
<comment type="caution">
    <text evidence="2">The sequence shown here is derived from an EMBL/GenBank/DDBJ whole genome shotgun (WGS) entry which is preliminary data.</text>
</comment>
<gene>
    <name evidence="2" type="ORF">LIZ82_16995</name>
</gene>
<name>A0AAW4USM5_9FIRM</name>
<dbReference type="InterPro" id="IPR038476">
    <property type="entry name" value="UvrC_RNase_H_dom_sf"/>
</dbReference>
<dbReference type="EMBL" id="JAJCJQ010000152">
    <property type="protein sequence ID" value="MCB6962556.1"/>
    <property type="molecule type" value="Genomic_DNA"/>
</dbReference>
<dbReference type="Pfam" id="PF08459">
    <property type="entry name" value="UvrC_RNaseH_dom"/>
    <property type="match status" value="1"/>
</dbReference>
<dbReference type="PANTHER" id="PTHR30562">
    <property type="entry name" value="UVRC/OXIDOREDUCTASE"/>
    <property type="match status" value="1"/>
</dbReference>
<feature type="non-terminal residue" evidence="2">
    <location>
        <position position="87"/>
    </location>
</feature>
<feature type="domain" description="UvrC family homology region profile" evidence="1">
    <location>
        <begin position="1"/>
        <end position="40"/>
    </location>
</feature>
<evidence type="ECO:0000313" key="2">
    <source>
        <dbReference type="EMBL" id="MCB6962556.1"/>
    </source>
</evidence>
<dbReference type="GO" id="GO:0009381">
    <property type="term" value="F:excinuclease ABC activity"/>
    <property type="evidence" value="ECO:0007669"/>
    <property type="project" value="InterPro"/>
</dbReference>
<evidence type="ECO:0000259" key="1">
    <source>
        <dbReference type="PROSITE" id="PS50165"/>
    </source>
</evidence>
<dbReference type="GO" id="GO:0009380">
    <property type="term" value="C:excinuclease repair complex"/>
    <property type="evidence" value="ECO:0007669"/>
    <property type="project" value="TreeGrafter"/>
</dbReference>
<dbReference type="GO" id="GO:0006974">
    <property type="term" value="P:DNA damage response"/>
    <property type="evidence" value="ECO:0007669"/>
    <property type="project" value="TreeGrafter"/>
</dbReference>
<proteinExistence type="predicted"/>
<dbReference type="InterPro" id="IPR001162">
    <property type="entry name" value="UvrC_RNase_H_dom"/>
</dbReference>
<dbReference type="Proteomes" id="UP001197741">
    <property type="component" value="Unassembled WGS sequence"/>
</dbReference>
<feature type="non-terminal residue" evidence="2">
    <location>
        <position position="1"/>
    </location>
</feature>
<dbReference type="AlphaFoldDB" id="A0AAW4USM5"/>
<dbReference type="Gene3D" id="3.30.420.340">
    <property type="entry name" value="UvrC, RNAse H endonuclease domain"/>
    <property type="match status" value="1"/>
</dbReference>
<protein>
    <submittedName>
        <fullName evidence="2">Excinuclease ABC subunit C</fullName>
    </submittedName>
</protein>